<keyword evidence="3" id="KW-1185">Reference proteome</keyword>
<evidence type="ECO:0000313" key="2">
    <source>
        <dbReference type="EMBL" id="GMI33943.1"/>
    </source>
</evidence>
<feature type="non-terminal residue" evidence="2">
    <location>
        <position position="148"/>
    </location>
</feature>
<organism evidence="2 3">
    <name type="scientific">Tetraparma gracilis</name>
    <dbReference type="NCBI Taxonomy" id="2962635"/>
    <lineage>
        <taxon>Eukaryota</taxon>
        <taxon>Sar</taxon>
        <taxon>Stramenopiles</taxon>
        <taxon>Ochrophyta</taxon>
        <taxon>Bolidophyceae</taxon>
        <taxon>Parmales</taxon>
        <taxon>Triparmaceae</taxon>
        <taxon>Tetraparma</taxon>
    </lineage>
</organism>
<comment type="caution">
    <text evidence="2">The sequence shown here is derived from an EMBL/GenBank/DDBJ whole genome shotgun (WGS) entry which is preliminary data.</text>
</comment>
<accession>A0ABQ6MW48</accession>
<dbReference type="EMBL" id="BRYB01004599">
    <property type="protein sequence ID" value="GMI33943.1"/>
    <property type="molecule type" value="Genomic_DNA"/>
</dbReference>
<feature type="compositionally biased region" description="Low complexity" evidence="1">
    <location>
        <begin position="10"/>
        <end position="29"/>
    </location>
</feature>
<evidence type="ECO:0000313" key="3">
    <source>
        <dbReference type="Proteomes" id="UP001165060"/>
    </source>
</evidence>
<protein>
    <submittedName>
        <fullName evidence="2">Uncharacterized protein</fullName>
    </submittedName>
</protein>
<feature type="region of interest" description="Disordered" evidence="1">
    <location>
        <begin position="1"/>
        <end position="29"/>
    </location>
</feature>
<sequence length="148" mass="15787">MSSQRKRKASSSPPSSSVTSQIFAQNSSLRSSSVLTRRASLQSLLSLLSSPSSRLSVLEHCLRAHPPGAGSGRALEAAEKLYSLVVESCLHCLSLTLQLPAAASAQQLGPPAPQYNPLVKKKTPLEDSAFLSRLLSYIDAEATADLRR</sequence>
<name>A0ABQ6MW48_9STRA</name>
<evidence type="ECO:0000256" key="1">
    <source>
        <dbReference type="SAM" id="MobiDB-lite"/>
    </source>
</evidence>
<proteinExistence type="predicted"/>
<gene>
    <name evidence="2" type="ORF">TeGR_g883</name>
</gene>
<dbReference type="Proteomes" id="UP001165060">
    <property type="component" value="Unassembled WGS sequence"/>
</dbReference>
<reference evidence="2 3" key="1">
    <citation type="journal article" date="2023" name="Commun. Biol.">
        <title>Genome analysis of Parmales, the sister group of diatoms, reveals the evolutionary specialization of diatoms from phago-mixotrophs to photoautotrophs.</title>
        <authorList>
            <person name="Ban H."/>
            <person name="Sato S."/>
            <person name="Yoshikawa S."/>
            <person name="Yamada K."/>
            <person name="Nakamura Y."/>
            <person name="Ichinomiya M."/>
            <person name="Sato N."/>
            <person name="Blanc-Mathieu R."/>
            <person name="Endo H."/>
            <person name="Kuwata A."/>
            <person name="Ogata H."/>
        </authorList>
    </citation>
    <scope>NUCLEOTIDE SEQUENCE [LARGE SCALE GENOMIC DNA]</scope>
</reference>